<comment type="caution">
    <text evidence="1">The sequence shown here is derived from an EMBL/GenBank/DDBJ whole genome shotgun (WGS) entry which is preliminary data.</text>
</comment>
<gene>
    <name evidence="1" type="ORF">CXF42_06975</name>
</gene>
<accession>A0A3R8PJY0</accession>
<name>A0A3R8PJY0_9CORY</name>
<evidence type="ECO:0000313" key="1">
    <source>
        <dbReference type="EMBL" id="RRQ03541.1"/>
    </source>
</evidence>
<keyword evidence="2" id="KW-1185">Reference proteome</keyword>
<dbReference type="Proteomes" id="UP000278422">
    <property type="component" value="Unassembled WGS sequence"/>
</dbReference>
<dbReference type="GeneID" id="66210192"/>
<dbReference type="EMBL" id="PQNQ01000017">
    <property type="protein sequence ID" value="RRQ03541.1"/>
    <property type="molecule type" value="Genomic_DNA"/>
</dbReference>
<proteinExistence type="predicted"/>
<reference evidence="1 2" key="1">
    <citation type="submission" date="2018-01" db="EMBL/GenBank/DDBJ databases">
        <title>Twenty Corynebacterium bovis Genomes.</title>
        <authorList>
            <person name="Gulvik C.A."/>
        </authorList>
    </citation>
    <scope>NUCLEOTIDE SEQUENCE [LARGE SCALE GENOMIC DNA]</scope>
    <source>
        <strain evidence="1 2">16-2004</strain>
    </source>
</reference>
<dbReference type="AlphaFoldDB" id="A0A3R8PJY0"/>
<sequence>MLSSSRVRLRSDQSVKKRRTKRLGKCAPWASILLEELNYVMLGQRLLETVCFLNEMGIETWDGSRHFKIPD</sequence>
<evidence type="ECO:0000313" key="2">
    <source>
        <dbReference type="Proteomes" id="UP000278422"/>
    </source>
</evidence>
<protein>
    <submittedName>
        <fullName evidence="1">Uncharacterized protein</fullName>
    </submittedName>
</protein>
<organism evidence="1 2">
    <name type="scientific">Corynebacterium bovis</name>
    <dbReference type="NCBI Taxonomy" id="36808"/>
    <lineage>
        <taxon>Bacteria</taxon>
        <taxon>Bacillati</taxon>
        <taxon>Actinomycetota</taxon>
        <taxon>Actinomycetes</taxon>
        <taxon>Mycobacteriales</taxon>
        <taxon>Corynebacteriaceae</taxon>
        <taxon>Corynebacterium</taxon>
    </lineage>
</organism>
<dbReference type="RefSeq" id="WP_221622826.1">
    <property type="nucleotide sequence ID" value="NZ_JBHYBM010000270.1"/>
</dbReference>